<evidence type="ECO:0000313" key="2">
    <source>
        <dbReference type="Proteomes" id="UP000484164"/>
    </source>
</evidence>
<dbReference type="AlphaFoldDB" id="A0A6L3ZIR3"/>
<comment type="caution">
    <text evidence="1">The sequence shown here is derived from an EMBL/GenBank/DDBJ whole genome shotgun (WGS) entry which is preliminary data.</text>
</comment>
<reference evidence="1 2" key="1">
    <citation type="submission" date="2019-10" db="EMBL/GenBank/DDBJ databases">
        <title>Genome sequence of Phaeocystidibacter marisrubri JCM30614 (type strain).</title>
        <authorList>
            <person name="Bowman J.P."/>
        </authorList>
    </citation>
    <scope>NUCLEOTIDE SEQUENCE [LARGE SCALE GENOMIC DNA]</scope>
    <source>
        <strain evidence="1 2">JCM 30614</strain>
    </source>
</reference>
<dbReference type="OrthoDB" id="966005at2"/>
<accession>A0A6L3ZIR3</accession>
<dbReference type="Proteomes" id="UP000484164">
    <property type="component" value="Unassembled WGS sequence"/>
</dbReference>
<evidence type="ECO:0000313" key="1">
    <source>
        <dbReference type="EMBL" id="KAB2817794.1"/>
    </source>
</evidence>
<organism evidence="1 2">
    <name type="scientific">Phaeocystidibacter marisrubri</name>
    <dbReference type="NCBI Taxonomy" id="1577780"/>
    <lineage>
        <taxon>Bacteria</taxon>
        <taxon>Pseudomonadati</taxon>
        <taxon>Bacteroidota</taxon>
        <taxon>Flavobacteriia</taxon>
        <taxon>Flavobacteriales</taxon>
        <taxon>Phaeocystidibacteraceae</taxon>
        <taxon>Phaeocystidibacter</taxon>
    </lineage>
</organism>
<evidence type="ECO:0008006" key="3">
    <source>
        <dbReference type="Google" id="ProtNLM"/>
    </source>
</evidence>
<name>A0A6L3ZIR3_9FLAO</name>
<sequence>MKKSILISSLVLGLSVLSFGQRRFTVLEVNGGISAIQGDLQDQIIGFKNVNPSFSVTMHTRASKSRSFSIGGGVELNTLNHFYSSPNRSYYDQTEVEGYHFNAQVSGRLLLTGRDDVRFMKGAFYTYLEGNAGMSYISVQSTYPPAETFSKLGEEVETHTEYKPSVGAALGFRYYLTYNLGVNLRFSGKYVASDLLDGVEGITDVNDYLFTSSIGMSYAF</sequence>
<dbReference type="RefSeq" id="WP_151692482.1">
    <property type="nucleotide sequence ID" value="NZ_BMGX01000002.1"/>
</dbReference>
<gene>
    <name evidence="1" type="ORF">F8C82_05155</name>
</gene>
<proteinExistence type="predicted"/>
<keyword evidence="2" id="KW-1185">Reference proteome</keyword>
<dbReference type="EMBL" id="WBVQ01000001">
    <property type="protein sequence ID" value="KAB2817794.1"/>
    <property type="molecule type" value="Genomic_DNA"/>
</dbReference>
<protein>
    <recommendedName>
        <fullName evidence="3">Outer membrane protein beta-barrel domain-containing protein</fullName>
    </recommendedName>
</protein>